<keyword evidence="1" id="KW-0833">Ubl conjugation pathway</keyword>
<dbReference type="OMA" id="NKDHTDK"/>
<dbReference type="PROSITE" id="PS50033">
    <property type="entry name" value="UBX"/>
    <property type="match status" value="1"/>
</dbReference>
<dbReference type="InterPro" id="IPR001012">
    <property type="entry name" value="UBX_dom"/>
</dbReference>
<dbReference type="GO" id="GO:0000045">
    <property type="term" value="P:autophagosome assembly"/>
    <property type="evidence" value="ECO:0000318"/>
    <property type="project" value="GO_Central"/>
</dbReference>
<dbReference type="Pfam" id="PF08059">
    <property type="entry name" value="SEP"/>
    <property type="match status" value="1"/>
</dbReference>
<feature type="compositionally biased region" description="Low complexity" evidence="2">
    <location>
        <begin position="201"/>
        <end position="210"/>
    </location>
</feature>
<dbReference type="GO" id="GO:0031468">
    <property type="term" value="P:nuclear membrane reassembly"/>
    <property type="evidence" value="ECO:0000318"/>
    <property type="project" value="GO_Central"/>
</dbReference>
<reference evidence="6" key="1">
    <citation type="journal article" date="2016" name="Nature">
        <title>The genome of the seagrass Zostera marina reveals angiosperm adaptation to the sea.</title>
        <authorList>
            <person name="Olsen J.L."/>
            <person name="Rouze P."/>
            <person name="Verhelst B."/>
            <person name="Lin Y.-C."/>
            <person name="Bayer T."/>
            <person name="Collen J."/>
            <person name="Dattolo E."/>
            <person name="De Paoli E."/>
            <person name="Dittami S."/>
            <person name="Maumus F."/>
            <person name="Michel G."/>
            <person name="Kersting A."/>
            <person name="Lauritano C."/>
            <person name="Lohaus R."/>
            <person name="Toepel M."/>
            <person name="Tonon T."/>
            <person name="Vanneste K."/>
            <person name="Amirebrahimi M."/>
            <person name="Brakel J."/>
            <person name="Bostroem C."/>
            <person name="Chovatia M."/>
            <person name="Grimwood J."/>
            <person name="Jenkins J.W."/>
            <person name="Jueterbock A."/>
            <person name="Mraz A."/>
            <person name="Stam W.T."/>
            <person name="Tice H."/>
            <person name="Bornberg-Bauer E."/>
            <person name="Green P.J."/>
            <person name="Pearson G.A."/>
            <person name="Procaccini G."/>
            <person name="Duarte C.M."/>
            <person name="Schmutz J."/>
            <person name="Reusch T.B.H."/>
            <person name="Van de Peer Y."/>
        </authorList>
    </citation>
    <scope>NUCLEOTIDE SEQUENCE [LARGE SCALE GENOMIC DNA]</scope>
    <source>
        <strain evidence="6">cv. Finnish</strain>
    </source>
</reference>
<dbReference type="PROSITE" id="PS51399">
    <property type="entry name" value="SEP"/>
    <property type="match status" value="1"/>
</dbReference>
<dbReference type="InterPro" id="IPR036241">
    <property type="entry name" value="NSFL1C_SEP_dom_sf"/>
</dbReference>
<dbReference type="GO" id="GO:0061025">
    <property type="term" value="P:membrane fusion"/>
    <property type="evidence" value="ECO:0000318"/>
    <property type="project" value="GO_Central"/>
</dbReference>
<evidence type="ECO:0000259" key="4">
    <source>
        <dbReference type="PROSITE" id="PS51399"/>
    </source>
</evidence>
<feature type="compositionally biased region" description="Basic residues" evidence="2">
    <location>
        <begin position="1"/>
        <end position="11"/>
    </location>
</feature>
<dbReference type="AlphaFoldDB" id="A0A0K9P3J9"/>
<dbReference type="CDD" id="cd01770">
    <property type="entry name" value="UBX_UBXN2"/>
    <property type="match status" value="1"/>
</dbReference>
<dbReference type="SUPFAM" id="SSF102848">
    <property type="entry name" value="NSFL1 (p97 ATPase) cofactor p47, SEP domain"/>
    <property type="match status" value="1"/>
</dbReference>
<dbReference type="PANTHER" id="PTHR23333:SF20">
    <property type="entry name" value="NSFL1 COFACTOR P47"/>
    <property type="match status" value="1"/>
</dbReference>
<dbReference type="Proteomes" id="UP000036987">
    <property type="component" value="Unassembled WGS sequence"/>
</dbReference>
<dbReference type="SUPFAM" id="SSF54236">
    <property type="entry name" value="Ubiquitin-like"/>
    <property type="match status" value="1"/>
</dbReference>
<dbReference type="GO" id="GO:0005829">
    <property type="term" value="C:cytosol"/>
    <property type="evidence" value="ECO:0000318"/>
    <property type="project" value="GO_Central"/>
</dbReference>
<protein>
    <submittedName>
        <fullName evidence="5">Putative UBX domain-containing protein</fullName>
    </submittedName>
</protein>
<evidence type="ECO:0000259" key="3">
    <source>
        <dbReference type="PROSITE" id="PS50033"/>
    </source>
</evidence>
<dbReference type="STRING" id="29655.A0A0K9P3J9"/>
<dbReference type="GO" id="GO:0005634">
    <property type="term" value="C:nucleus"/>
    <property type="evidence" value="ECO:0000318"/>
    <property type="project" value="GO_Central"/>
</dbReference>
<dbReference type="Gene3D" id="3.30.420.210">
    <property type="entry name" value="SEP domain"/>
    <property type="match status" value="1"/>
</dbReference>
<evidence type="ECO:0000313" key="6">
    <source>
        <dbReference type="Proteomes" id="UP000036987"/>
    </source>
</evidence>
<dbReference type="Gene3D" id="3.10.20.90">
    <property type="entry name" value="Phosphatidylinositol 3-kinase Catalytic Subunit, Chain A, domain 1"/>
    <property type="match status" value="1"/>
</dbReference>
<dbReference type="FunFam" id="3.30.420.210:FF:000005">
    <property type="entry name" value="Plant UBX domain-containing protein 4"/>
    <property type="match status" value="1"/>
</dbReference>
<dbReference type="GO" id="GO:0043161">
    <property type="term" value="P:proteasome-mediated ubiquitin-dependent protein catabolic process"/>
    <property type="evidence" value="ECO:0000318"/>
    <property type="project" value="GO_Central"/>
</dbReference>
<dbReference type="SMART" id="SM00553">
    <property type="entry name" value="SEP"/>
    <property type="match status" value="1"/>
</dbReference>
<dbReference type="OrthoDB" id="25887at2759"/>
<feature type="domain" description="SEP" evidence="4">
    <location>
        <begin position="118"/>
        <end position="187"/>
    </location>
</feature>
<name>A0A0K9P3J9_ZOSMR</name>
<accession>A0A0K9P3J9</accession>
<dbReference type="GO" id="GO:0051117">
    <property type="term" value="F:ATPase binding"/>
    <property type="evidence" value="ECO:0007669"/>
    <property type="project" value="UniProtKB-ARBA"/>
</dbReference>
<keyword evidence="6" id="KW-1185">Reference proteome</keyword>
<dbReference type="SMART" id="SM00166">
    <property type="entry name" value="UBX"/>
    <property type="match status" value="1"/>
</dbReference>
<proteinExistence type="predicted"/>
<dbReference type="GO" id="GO:0007030">
    <property type="term" value="P:Golgi organization"/>
    <property type="evidence" value="ECO:0000318"/>
    <property type="project" value="GO_Central"/>
</dbReference>
<dbReference type="Pfam" id="PF00789">
    <property type="entry name" value="UBX"/>
    <property type="match status" value="1"/>
</dbReference>
<dbReference type="GO" id="GO:0043130">
    <property type="term" value="F:ubiquitin binding"/>
    <property type="evidence" value="ECO:0000318"/>
    <property type="project" value="GO_Central"/>
</dbReference>
<comment type="caution">
    <text evidence="5">The sequence shown here is derived from an EMBL/GenBank/DDBJ whole genome shotgun (WGS) entry which is preliminary data.</text>
</comment>
<dbReference type="EMBL" id="LFYR01001306">
    <property type="protein sequence ID" value="KMZ62812.1"/>
    <property type="molecule type" value="Genomic_DNA"/>
</dbReference>
<sequence>MSSSGSKKKKSTGSSSSGRIRTLADLNRQSSSGSGSDDDPDAPQEYYTGGEKSGMLVQAPSKENEDIDAIFDKARQMGAIQNPLENFQEVSSSRVFTGTARLLSGETVPTVQPQNPQNVAHNIIFWSNGFTVNHGPLRRFDDPNNASFIESIKKSECPKELEPADRRTLVHVNLVKKEGKCPEQSVSNSTPFNGVARTLGSGSSEPSSYSMADTNSAIPSPSLAFSVDETLPSTSIQLRLADGTRMVARFNIHHTVGDIRNFINASRPGSRSYKLQTVGFPPKQLNDDSITIEQAGLANSVVMQKP</sequence>
<evidence type="ECO:0000256" key="2">
    <source>
        <dbReference type="SAM" id="MobiDB-lite"/>
    </source>
</evidence>
<dbReference type="InterPro" id="IPR029071">
    <property type="entry name" value="Ubiquitin-like_domsf"/>
</dbReference>
<dbReference type="PANTHER" id="PTHR23333">
    <property type="entry name" value="UBX DOMAIN CONTAINING PROTEIN"/>
    <property type="match status" value="1"/>
</dbReference>
<dbReference type="FunFam" id="3.10.20.90:FF:000179">
    <property type="entry name" value="Plant UBX domain-containing protein 4"/>
    <property type="match status" value="1"/>
</dbReference>
<feature type="region of interest" description="Disordered" evidence="2">
    <location>
        <begin position="182"/>
        <end position="214"/>
    </location>
</feature>
<evidence type="ECO:0000313" key="5">
    <source>
        <dbReference type="EMBL" id="KMZ62812.1"/>
    </source>
</evidence>
<gene>
    <name evidence="5" type="ORF">ZOSMA_440G00080</name>
</gene>
<feature type="region of interest" description="Disordered" evidence="2">
    <location>
        <begin position="1"/>
        <end position="52"/>
    </location>
</feature>
<feature type="domain" description="UBX" evidence="3">
    <location>
        <begin position="229"/>
        <end position="305"/>
    </location>
</feature>
<organism evidence="5 6">
    <name type="scientific">Zostera marina</name>
    <name type="common">Eelgrass</name>
    <dbReference type="NCBI Taxonomy" id="29655"/>
    <lineage>
        <taxon>Eukaryota</taxon>
        <taxon>Viridiplantae</taxon>
        <taxon>Streptophyta</taxon>
        <taxon>Embryophyta</taxon>
        <taxon>Tracheophyta</taxon>
        <taxon>Spermatophyta</taxon>
        <taxon>Magnoliopsida</taxon>
        <taxon>Liliopsida</taxon>
        <taxon>Zosteraceae</taxon>
        <taxon>Zostera</taxon>
    </lineage>
</organism>
<evidence type="ECO:0000256" key="1">
    <source>
        <dbReference type="ARBA" id="ARBA00022786"/>
    </source>
</evidence>
<dbReference type="InterPro" id="IPR012989">
    <property type="entry name" value="SEP_domain"/>
</dbReference>